<gene>
    <name evidence="1" type="ORF">EMLFYP7_00917</name>
</gene>
<organism evidence="1">
    <name type="scientific">Phytobacter massiliensis</name>
    <dbReference type="NCBI Taxonomy" id="1485952"/>
    <lineage>
        <taxon>Bacteria</taxon>
        <taxon>Pseudomonadati</taxon>
        <taxon>Pseudomonadota</taxon>
        <taxon>Gammaproteobacteria</taxon>
        <taxon>Enterobacterales</taxon>
        <taxon>Enterobacteriaceae</taxon>
        <taxon>Phytobacter</taxon>
    </lineage>
</organism>
<dbReference type="EMBL" id="CACRTZ010000004">
    <property type="protein sequence ID" value="VYT90689.1"/>
    <property type="molecule type" value="Genomic_DNA"/>
</dbReference>
<protein>
    <submittedName>
        <fullName evidence="1">Uncharacterized protein</fullName>
    </submittedName>
</protein>
<name>A0A6N3AEE3_9ENTR</name>
<accession>A0A6N3AEE3</accession>
<dbReference type="RefSeq" id="WP_044172026.1">
    <property type="nucleotide sequence ID" value="NZ_CABKSF010000063.1"/>
</dbReference>
<sequence>MVKNIKLYHSEFGVNDNVDVEVLLDNGDKYTATFFTLTNIHYLFENNKKTGECHNGLYFWAANMILVKSLSEGIIKEVIYDLLKTGEFFSSFLKID</sequence>
<dbReference type="AlphaFoldDB" id="A0A6N3AEE3"/>
<evidence type="ECO:0000313" key="1">
    <source>
        <dbReference type="EMBL" id="VYT90689.1"/>
    </source>
</evidence>
<dbReference type="OrthoDB" id="7068820at2"/>
<proteinExistence type="predicted"/>
<reference evidence="1" key="1">
    <citation type="submission" date="2019-11" db="EMBL/GenBank/DDBJ databases">
        <authorList>
            <person name="Feng L."/>
        </authorList>
    </citation>
    <scope>NUCLEOTIDE SEQUENCE</scope>
    <source>
        <strain evidence="1">EMassiliensisLFYP7</strain>
    </source>
</reference>